<gene>
    <name evidence="4" type="ORF">GPM918_LOCUS32499</name>
    <name evidence="5" type="ORF">SRO942_LOCUS33169</name>
</gene>
<dbReference type="EMBL" id="CAJOBC010082032">
    <property type="protein sequence ID" value="CAF4279848.1"/>
    <property type="molecule type" value="Genomic_DNA"/>
</dbReference>
<sequence>MTLRDRNLLQGGSQSATTIPRGRPLNDRWLFRADHPQYSTHILIRRSFAVVPVLIGPAIPRHDREDTAERYARAILTLFHPWTTAIDICEVNQSWSEALIILQPTFSSKSNKVISNIQLLHECKRDRDDDLFQLVNKPIVSKPIILALLEASMDADQSLINQDMTQHEGLRGRMNREYVDTTIQSVIRSERFSNVSDVSGLSELMTNNSITSSHRTTVDEVVARQANSEDIQQIRGWQHDLKNQKDEIRRTMLFGSREEFSTVKKGCVKILGGAGGCGKSRVIEAISDYMYLQGRLHTVRMLAPSSAAAVGINGLTIQSMLHERRNKSSSGNSQLTQTHMSVVENEWRHIDYCFIDEISMIGCHMLAQFHKITTIAKHTLPTVPFGGINIIFLGDFVQYAPVLDRPLYSNLFLPSDTLSNTIADKPNGRRTVPERDIQFKVGRALCLQVNKVVFLMHQMRNKDRDFMDMQTRLRIGECNDRSAAATVNFSQRLATAAAQPRGLHVYTRSHQLPIVIVANDQVRRHDIDNAEIRRFLLCLPDNKTEGLPGYLPIVPNMSVLITHNIATELHISNGSIGRLVKVVYEDEEQSYDASAFSDSTFPSNTVYIRKPLYALVQLPQCKLASTLPDLQPTLVPIVPEQKTIKVDLKSCLSPAQKILLQNKTTITIIRCQLPIIPAYAMTTHKCQGKTLESGVIDIVPPPHAKPDLAQTYVPISRFTSLEAMAILRPFPRSILNPKHHPAMKAGLQRLQSINSTD</sequence>
<feature type="domain" description="DNA helicase Pif1-like DEAD-box helicase" evidence="3">
    <location>
        <begin position="264"/>
        <end position="406"/>
    </location>
</feature>
<proteinExistence type="inferred from homology"/>
<dbReference type="InterPro" id="IPR027417">
    <property type="entry name" value="P-loop_NTPase"/>
</dbReference>
<evidence type="ECO:0000256" key="1">
    <source>
        <dbReference type="RuleBase" id="RU363044"/>
    </source>
</evidence>
<dbReference type="GO" id="GO:0006281">
    <property type="term" value="P:DNA repair"/>
    <property type="evidence" value="ECO:0007669"/>
    <property type="project" value="UniProtKB-KW"/>
</dbReference>
<keyword evidence="1" id="KW-0067">ATP-binding</keyword>
<dbReference type="Proteomes" id="UP000663829">
    <property type="component" value="Unassembled WGS sequence"/>
</dbReference>
<evidence type="ECO:0000256" key="2">
    <source>
        <dbReference type="SAM" id="MobiDB-lite"/>
    </source>
</evidence>
<keyword evidence="1" id="KW-0233">DNA recombination</keyword>
<dbReference type="GO" id="GO:0043139">
    <property type="term" value="F:5'-3' DNA helicase activity"/>
    <property type="evidence" value="ECO:0007669"/>
    <property type="project" value="UniProtKB-EC"/>
</dbReference>
<dbReference type="PANTHER" id="PTHR47642">
    <property type="entry name" value="ATP-DEPENDENT DNA HELICASE"/>
    <property type="match status" value="1"/>
</dbReference>
<dbReference type="Gene3D" id="3.40.50.300">
    <property type="entry name" value="P-loop containing nucleotide triphosphate hydrolases"/>
    <property type="match status" value="1"/>
</dbReference>
<dbReference type="GO" id="GO:0006310">
    <property type="term" value="P:DNA recombination"/>
    <property type="evidence" value="ECO:0007669"/>
    <property type="project" value="UniProtKB-KW"/>
</dbReference>
<reference evidence="4" key="1">
    <citation type="submission" date="2021-02" db="EMBL/GenBank/DDBJ databases">
        <authorList>
            <person name="Nowell W R."/>
        </authorList>
    </citation>
    <scope>NUCLEOTIDE SEQUENCE</scope>
</reference>
<dbReference type="AlphaFoldDB" id="A0A815JNW5"/>
<comment type="cofactor">
    <cofactor evidence="1">
        <name>Mg(2+)</name>
        <dbReference type="ChEBI" id="CHEBI:18420"/>
    </cofactor>
</comment>
<feature type="region of interest" description="Disordered" evidence="2">
    <location>
        <begin position="1"/>
        <end position="21"/>
    </location>
</feature>
<dbReference type="InterPro" id="IPR010285">
    <property type="entry name" value="DNA_helicase_pif1-like_DEAD"/>
</dbReference>
<keyword evidence="6" id="KW-1185">Reference proteome</keyword>
<dbReference type="InterPro" id="IPR051055">
    <property type="entry name" value="PIF1_helicase"/>
</dbReference>
<keyword evidence="1" id="KW-0234">DNA repair</keyword>
<dbReference type="GO" id="GO:0005524">
    <property type="term" value="F:ATP binding"/>
    <property type="evidence" value="ECO:0007669"/>
    <property type="project" value="UniProtKB-KW"/>
</dbReference>
<protein>
    <recommendedName>
        <fullName evidence="1">ATP-dependent DNA helicase</fullName>
        <ecNumber evidence="1">5.6.2.3</ecNumber>
    </recommendedName>
</protein>
<evidence type="ECO:0000313" key="5">
    <source>
        <dbReference type="EMBL" id="CAF4279848.1"/>
    </source>
</evidence>
<evidence type="ECO:0000313" key="6">
    <source>
        <dbReference type="Proteomes" id="UP000663829"/>
    </source>
</evidence>
<dbReference type="GO" id="GO:0016787">
    <property type="term" value="F:hydrolase activity"/>
    <property type="evidence" value="ECO:0007669"/>
    <property type="project" value="UniProtKB-KW"/>
</dbReference>
<dbReference type="SUPFAM" id="SSF52540">
    <property type="entry name" value="P-loop containing nucleoside triphosphate hydrolases"/>
    <property type="match status" value="2"/>
</dbReference>
<dbReference type="Pfam" id="PF05970">
    <property type="entry name" value="PIF1"/>
    <property type="match status" value="1"/>
</dbReference>
<dbReference type="EMBL" id="CAJNOQ010016630">
    <property type="protein sequence ID" value="CAF1384649.1"/>
    <property type="molecule type" value="Genomic_DNA"/>
</dbReference>
<keyword evidence="1" id="KW-0227">DNA damage</keyword>
<dbReference type="PANTHER" id="PTHR47642:SF6">
    <property type="entry name" value="ATP-DEPENDENT DNA HELICASE"/>
    <property type="match status" value="1"/>
</dbReference>
<keyword evidence="1" id="KW-0347">Helicase</keyword>
<dbReference type="GO" id="GO:0000723">
    <property type="term" value="P:telomere maintenance"/>
    <property type="evidence" value="ECO:0007669"/>
    <property type="project" value="InterPro"/>
</dbReference>
<dbReference type="OrthoDB" id="416437at2759"/>
<keyword evidence="1" id="KW-0547">Nucleotide-binding</keyword>
<comment type="similarity">
    <text evidence="1">Belongs to the helicase family.</text>
</comment>
<comment type="caution">
    <text evidence="4">The sequence shown here is derived from an EMBL/GenBank/DDBJ whole genome shotgun (WGS) entry which is preliminary data.</text>
</comment>
<keyword evidence="1" id="KW-0378">Hydrolase</keyword>
<dbReference type="Proteomes" id="UP000681722">
    <property type="component" value="Unassembled WGS sequence"/>
</dbReference>
<evidence type="ECO:0000259" key="3">
    <source>
        <dbReference type="Pfam" id="PF05970"/>
    </source>
</evidence>
<evidence type="ECO:0000313" key="4">
    <source>
        <dbReference type="EMBL" id="CAF1384649.1"/>
    </source>
</evidence>
<comment type="catalytic activity">
    <reaction evidence="1">
        <text>ATP + H2O = ADP + phosphate + H(+)</text>
        <dbReference type="Rhea" id="RHEA:13065"/>
        <dbReference type="ChEBI" id="CHEBI:15377"/>
        <dbReference type="ChEBI" id="CHEBI:15378"/>
        <dbReference type="ChEBI" id="CHEBI:30616"/>
        <dbReference type="ChEBI" id="CHEBI:43474"/>
        <dbReference type="ChEBI" id="CHEBI:456216"/>
        <dbReference type="EC" id="5.6.2.3"/>
    </reaction>
</comment>
<name>A0A815JNW5_9BILA</name>
<dbReference type="EC" id="5.6.2.3" evidence="1"/>
<organism evidence="4 6">
    <name type="scientific">Didymodactylos carnosus</name>
    <dbReference type="NCBI Taxonomy" id="1234261"/>
    <lineage>
        <taxon>Eukaryota</taxon>
        <taxon>Metazoa</taxon>
        <taxon>Spiralia</taxon>
        <taxon>Gnathifera</taxon>
        <taxon>Rotifera</taxon>
        <taxon>Eurotatoria</taxon>
        <taxon>Bdelloidea</taxon>
        <taxon>Philodinida</taxon>
        <taxon>Philodinidae</taxon>
        <taxon>Didymodactylos</taxon>
    </lineage>
</organism>
<accession>A0A815JNW5</accession>